<dbReference type="Gene3D" id="1.10.287.470">
    <property type="entry name" value="Helix hairpin bin"/>
    <property type="match status" value="1"/>
</dbReference>
<dbReference type="Gene3D" id="2.40.420.20">
    <property type="match status" value="1"/>
</dbReference>
<feature type="coiled-coil region" evidence="3">
    <location>
        <begin position="111"/>
        <end position="169"/>
    </location>
</feature>
<feature type="signal peptide" evidence="4">
    <location>
        <begin position="1"/>
        <end position="27"/>
    </location>
</feature>
<evidence type="ECO:0000256" key="2">
    <source>
        <dbReference type="ARBA" id="ARBA00009477"/>
    </source>
</evidence>
<evidence type="ECO:0000259" key="6">
    <source>
        <dbReference type="Pfam" id="PF25917"/>
    </source>
</evidence>
<dbReference type="GO" id="GO:0005886">
    <property type="term" value="C:plasma membrane"/>
    <property type="evidence" value="ECO:0007669"/>
    <property type="project" value="UniProtKB-SubCell"/>
</dbReference>
<dbReference type="Pfam" id="PF25917">
    <property type="entry name" value="BSH_RND"/>
    <property type="match status" value="1"/>
</dbReference>
<dbReference type="InterPro" id="IPR058624">
    <property type="entry name" value="MdtA-like_HH"/>
</dbReference>
<dbReference type="KEGG" id="fes:HER31_05785"/>
<keyword evidence="10" id="KW-1185">Reference proteome</keyword>
<dbReference type="NCBIfam" id="TIGR01730">
    <property type="entry name" value="RND_mfp"/>
    <property type="match status" value="1"/>
</dbReference>
<evidence type="ECO:0000259" key="5">
    <source>
        <dbReference type="Pfam" id="PF25876"/>
    </source>
</evidence>
<dbReference type="EMBL" id="CP051180">
    <property type="protein sequence ID" value="QIZ76413.1"/>
    <property type="molecule type" value="Genomic_DNA"/>
</dbReference>
<organism evidence="9 10">
    <name type="scientific">Ferrimonas lipolytica</name>
    <dbReference type="NCBI Taxonomy" id="2724191"/>
    <lineage>
        <taxon>Bacteria</taxon>
        <taxon>Pseudomonadati</taxon>
        <taxon>Pseudomonadota</taxon>
        <taxon>Gammaproteobacteria</taxon>
        <taxon>Alteromonadales</taxon>
        <taxon>Ferrimonadaceae</taxon>
        <taxon>Ferrimonas</taxon>
    </lineage>
</organism>
<evidence type="ECO:0000313" key="9">
    <source>
        <dbReference type="EMBL" id="QIZ76413.1"/>
    </source>
</evidence>
<dbReference type="GO" id="GO:0046677">
    <property type="term" value="P:response to antibiotic"/>
    <property type="evidence" value="ECO:0007669"/>
    <property type="project" value="TreeGrafter"/>
</dbReference>
<dbReference type="InterPro" id="IPR058625">
    <property type="entry name" value="MdtA-like_BSH"/>
</dbReference>
<dbReference type="FunFam" id="2.40.420.20:FF:000001">
    <property type="entry name" value="Efflux RND transporter periplasmic adaptor subunit"/>
    <property type="match status" value="1"/>
</dbReference>
<name>A0A6H1UDJ6_9GAMM</name>
<gene>
    <name evidence="9" type="ORF">HER31_05785</name>
</gene>
<protein>
    <submittedName>
        <fullName evidence="9">Efflux RND transporter periplasmic adaptor subunit</fullName>
    </submittedName>
</protein>
<dbReference type="Pfam" id="PF25944">
    <property type="entry name" value="Beta-barrel_RND"/>
    <property type="match status" value="1"/>
</dbReference>
<feature type="domain" description="Multidrug resistance protein MdtA-like C-terminal permuted SH3" evidence="8">
    <location>
        <begin position="303"/>
        <end position="364"/>
    </location>
</feature>
<feature type="domain" description="Multidrug resistance protein MdtA-like barrel-sandwich hybrid" evidence="6">
    <location>
        <begin position="65"/>
        <end position="206"/>
    </location>
</feature>
<evidence type="ECO:0000256" key="1">
    <source>
        <dbReference type="ARBA" id="ARBA00004519"/>
    </source>
</evidence>
<evidence type="ECO:0000259" key="7">
    <source>
        <dbReference type="Pfam" id="PF25944"/>
    </source>
</evidence>
<dbReference type="Pfam" id="PF25967">
    <property type="entry name" value="RND-MFP_C"/>
    <property type="match status" value="1"/>
</dbReference>
<feature type="chain" id="PRO_5026138226" evidence="4">
    <location>
        <begin position="28"/>
        <end position="380"/>
    </location>
</feature>
<dbReference type="InterPro" id="IPR006143">
    <property type="entry name" value="RND_pump_MFP"/>
</dbReference>
<comment type="similarity">
    <text evidence="2">Belongs to the membrane fusion protein (MFP) (TC 8.A.1) family.</text>
</comment>
<dbReference type="PANTHER" id="PTHR30158">
    <property type="entry name" value="ACRA/E-RELATED COMPONENT OF DRUG EFFLUX TRANSPORTER"/>
    <property type="match status" value="1"/>
</dbReference>
<dbReference type="AlphaFoldDB" id="A0A6H1UDJ6"/>
<sequence length="380" mass="40843">MNKVLWRQASLAWICAGVLALSGCDKAPEGQQGMPPPQVTVVTVSAQPVTLTTVLAGRTRASVEAQVRPQVNGIVLTQLFTEGSMVEKGQQLYQIDPATYEADEAKAAADYANAIANLKTAKARAERYRSLVASKAVSKQDYDDALAQFEQAEAQVATAEAAKRSASINLDYTKVYSPITGRAGKSSVTAGALVTANQADPLVVVQQFDPMFVDVGQSSRELNKLRRAWASGAIVQTEDAADVILYFDDGEPYDIKGKFKFADVNIDESTATFTIRTIFPNAKGILLPGMFVRAELTRGVKPNGVLLPAKAVARDAKGSASVMLVNSENIVEMRKITATEMVGQEWLVDKGLETGERVILEGLQFVRPGMPVGDVKEATQ</sequence>
<dbReference type="Pfam" id="PF25876">
    <property type="entry name" value="HH_MFP_RND"/>
    <property type="match status" value="1"/>
</dbReference>
<proteinExistence type="inferred from homology"/>
<dbReference type="InterPro" id="IPR058627">
    <property type="entry name" value="MdtA-like_C"/>
</dbReference>
<dbReference type="SUPFAM" id="SSF111369">
    <property type="entry name" value="HlyD-like secretion proteins"/>
    <property type="match status" value="1"/>
</dbReference>
<reference evidence="9 10" key="1">
    <citation type="submission" date="2020-04" db="EMBL/GenBank/DDBJ databases">
        <title>Ferrimonas sp. S7 isolated from sea water.</title>
        <authorList>
            <person name="Bae S.S."/>
            <person name="Baek K."/>
        </authorList>
    </citation>
    <scope>NUCLEOTIDE SEQUENCE [LARGE SCALE GENOMIC DNA]</scope>
    <source>
        <strain evidence="9 10">S7</strain>
    </source>
</reference>
<evidence type="ECO:0000256" key="3">
    <source>
        <dbReference type="SAM" id="Coils"/>
    </source>
</evidence>
<dbReference type="InterPro" id="IPR058626">
    <property type="entry name" value="MdtA-like_b-barrel"/>
</dbReference>
<accession>A0A6H1UDJ6</accession>
<evidence type="ECO:0000256" key="4">
    <source>
        <dbReference type="SAM" id="SignalP"/>
    </source>
</evidence>
<keyword evidence="4" id="KW-0732">Signal</keyword>
<dbReference type="GO" id="GO:0022857">
    <property type="term" value="F:transmembrane transporter activity"/>
    <property type="evidence" value="ECO:0007669"/>
    <property type="project" value="InterPro"/>
</dbReference>
<feature type="domain" description="Multidrug resistance protein MdtA-like beta-barrel" evidence="7">
    <location>
        <begin position="210"/>
        <end position="298"/>
    </location>
</feature>
<dbReference type="PANTHER" id="PTHR30158:SF3">
    <property type="entry name" value="MULTIDRUG EFFLUX PUMP SUBUNIT ACRA-RELATED"/>
    <property type="match status" value="1"/>
</dbReference>
<dbReference type="Gene3D" id="2.40.30.170">
    <property type="match status" value="1"/>
</dbReference>
<evidence type="ECO:0000313" key="10">
    <source>
        <dbReference type="Proteomes" id="UP000501602"/>
    </source>
</evidence>
<evidence type="ECO:0000259" key="8">
    <source>
        <dbReference type="Pfam" id="PF25967"/>
    </source>
</evidence>
<dbReference type="RefSeq" id="WP_168659675.1">
    <property type="nucleotide sequence ID" value="NZ_CP051180.1"/>
</dbReference>
<dbReference type="Proteomes" id="UP000501602">
    <property type="component" value="Chromosome"/>
</dbReference>
<feature type="domain" description="Multidrug resistance protein MdtA-like alpha-helical hairpin" evidence="5">
    <location>
        <begin position="104"/>
        <end position="173"/>
    </location>
</feature>
<dbReference type="PROSITE" id="PS51257">
    <property type="entry name" value="PROKAR_LIPOPROTEIN"/>
    <property type="match status" value="1"/>
</dbReference>
<dbReference type="Gene3D" id="2.40.50.100">
    <property type="match status" value="1"/>
</dbReference>
<keyword evidence="3" id="KW-0175">Coiled coil</keyword>
<comment type="subcellular location">
    <subcellularLocation>
        <location evidence="1">Cell inner membrane</location>
        <topology evidence="1">Lipid-anchor</topology>
    </subcellularLocation>
</comment>